<gene>
    <name evidence="1" type="ORF">TRITD_7Av1G204820</name>
</gene>
<dbReference type="PANTHER" id="PTHR44914">
    <property type="entry name" value="CHAPERONE PROTEIN DNAJ 13"/>
    <property type="match status" value="1"/>
</dbReference>
<dbReference type="InterPro" id="IPR042162">
    <property type="entry name" value="AtJ13"/>
</dbReference>
<sequence length="134" mass="15245">MYPWFSCVMIYLSYSQHIFSLGRPAACIHDRYASMVKLLYKYRVKHCPDIHPILSFSSKSHGHVAGRVGSTTLDFEIGEGRWITEFSTVRMLYNIGIQVNILASKVSCVGCVLSLPLYFSFCLCTTQNFIYLSP</sequence>
<dbReference type="Gramene" id="TRITD7Av1G204820.1">
    <property type="protein sequence ID" value="TRITD7Av1G204820.1"/>
    <property type="gene ID" value="TRITD7Av1G204820"/>
</dbReference>
<evidence type="ECO:0000313" key="2">
    <source>
        <dbReference type="Proteomes" id="UP000324705"/>
    </source>
</evidence>
<dbReference type="Proteomes" id="UP000324705">
    <property type="component" value="Chromosome 7A"/>
</dbReference>
<protein>
    <submittedName>
        <fullName evidence="1">Uncharacterized protein</fullName>
    </submittedName>
</protein>
<keyword evidence="2" id="KW-1185">Reference proteome</keyword>
<reference evidence="1 2" key="1">
    <citation type="submission" date="2017-09" db="EMBL/GenBank/DDBJ databases">
        <authorList>
            <consortium name="International Durum Wheat Genome Sequencing Consortium (IDWGSC)"/>
            <person name="Milanesi L."/>
        </authorList>
    </citation>
    <scope>NUCLEOTIDE SEQUENCE [LARGE SCALE GENOMIC DNA]</scope>
    <source>
        <strain evidence="2">cv. Svevo</strain>
    </source>
</reference>
<evidence type="ECO:0000313" key="1">
    <source>
        <dbReference type="EMBL" id="VAI78029.1"/>
    </source>
</evidence>
<accession>A0A9R0ZHR1</accession>
<dbReference type="AlphaFoldDB" id="A0A9R0ZHR1"/>
<name>A0A9R0ZHR1_TRITD</name>
<dbReference type="EMBL" id="LT934123">
    <property type="protein sequence ID" value="VAI78029.1"/>
    <property type="molecule type" value="Genomic_DNA"/>
</dbReference>
<proteinExistence type="predicted"/>
<organism evidence="1 2">
    <name type="scientific">Triticum turgidum subsp. durum</name>
    <name type="common">Durum wheat</name>
    <name type="synonym">Triticum durum</name>
    <dbReference type="NCBI Taxonomy" id="4567"/>
    <lineage>
        <taxon>Eukaryota</taxon>
        <taxon>Viridiplantae</taxon>
        <taxon>Streptophyta</taxon>
        <taxon>Embryophyta</taxon>
        <taxon>Tracheophyta</taxon>
        <taxon>Spermatophyta</taxon>
        <taxon>Magnoliopsida</taxon>
        <taxon>Liliopsida</taxon>
        <taxon>Poales</taxon>
        <taxon>Poaceae</taxon>
        <taxon>BOP clade</taxon>
        <taxon>Pooideae</taxon>
        <taxon>Triticodae</taxon>
        <taxon>Triticeae</taxon>
        <taxon>Triticinae</taxon>
        <taxon>Triticum</taxon>
    </lineage>
</organism>
<dbReference type="PANTHER" id="PTHR44914:SF1">
    <property type="entry name" value="CHAPERONE PROTEIN DNAJ 13"/>
    <property type="match status" value="1"/>
</dbReference>